<dbReference type="EMBL" id="SHNO01000001">
    <property type="protein sequence ID" value="MCX2976807.1"/>
    <property type="molecule type" value="Genomic_DNA"/>
</dbReference>
<feature type="transmembrane region" description="Helical" evidence="5">
    <location>
        <begin position="32"/>
        <end position="52"/>
    </location>
</feature>
<evidence type="ECO:0000313" key="7">
    <source>
        <dbReference type="EMBL" id="MCX2976807.1"/>
    </source>
</evidence>
<proteinExistence type="predicted"/>
<dbReference type="InterPro" id="IPR007267">
    <property type="entry name" value="GtrA_DPMS_TM"/>
</dbReference>
<evidence type="ECO:0000256" key="3">
    <source>
        <dbReference type="ARBA" id="ARBA00022989"/>
    </source>
</evidence>
<keyword evidence="3 5" id="KW-1133">Transmembrane helix</keyword>
<protein>
    <submittedName>
        <fullName evidence="7">GtrA family protein</fullName>
    </submittedName>
</protein>
<feature type="transmembrane region" description="Helical" evidence="5">
    <location>
        <begin position="98"/>
        <end position="124"/>
    </location>
</feature>
<evidence type="ECO:0000256" key="1">
    <source>
        <dbReference type="ARBA" id="ARBA00004141"/>
    </source>
</evidence>
<keyword evidence="2 5" id="KW-0812">Transmembrane</keyword>
<evidence type="ECO:0000256" key="2">
    <source>
        <dbReference type="ARBA" id="ARBA00022692"/>
    </source>
</evidence>
<evidence type="ECO:0000313" key="8">
    <source>
        <dbReference type="Proteomes" id="UP001143304"/>
    </source>
</evidence>
<accession>A0ABT3T3H4</accession>
<dbReference type="Proteomes" id="UP001143304">
    <property type="component" value="Unassembled WGS sequence"/>
</dbReference>
<comment type="caution">
    <text evidence="7">The sequence shown here is derived from an EMBL/GenBank/DDBJ whole genome shotgun (WGS) entry which is preliminary data.</text>
</comment>
<organism evidence="7 8">
    <name type="scientific">Candidatus Marimicrobium litorale</name>
    <dbReference type="NCBI Taxonomy" id="2518991"/>
    <lineage>
        <taxon>Bacteria</taxon>
        <taxon>Pseudomonadati</taxon>
        <taxon>Pseudomonadota</taxon>
        <taxon>Gammaproteobacteria</taxon>
        <taxon>Cellvibrionales</taxon>
        <taxon>Halieaceae</taxon>
        <taxon>Marimicrobium</taxon>
    </lineage>
</organism>
<keyword evidence="4 5" id="KW-0472">Membrane</keyword>
<sequence>MLIAPRMIRFLLVGGSTAAAQLSLTWLFVDVILMHVLVGSTVAAALAAAYNYTLHYHWTFSAEAPHGWTLFKYLLVCLGALLVNGVVMYIGVTVYGAYYLAVQIVAGVSVVIWSFCLSSFWVFAE</sequence>
<evidence type="ECO:0000256" key="5">
    <source>
        <dbReference type="SAM" id="Phobius"/>
    </source>
</evidence>
<dbReference type="RefSeq" id="WP_279248548.1">
    <property type="nucleotide sequence ID" value="NZ_SHNO01000001.1"/>
</dbReference>
<evidence type="ECO:0000256" key="4">
    <source>
        <dbReference type="ARBA" id="ARBA00023136"/>
    </source>
</evidence>
<feature type="domain" description="GtrA/DPMS transmembrane" evidence="6">
    <location>
        <begin position="9"/>
        <end position="123"/>
    </location>
</feature>
<gene>
    <name evidence="7" type="ORF">EYC82_05510</name>
</gene>
<dbReference type="Pfam" id="PF04138">
    <property type="entry name" value="GtrA_DPMS_TM"/>
    <property type="match status" value="1"/>
</dbReference>
<feature type="transmembrane region" description="Helical" evidence="5">
    <location>
        <begin position="7"/>
        <end position="26"/>
    </location>
</feature>
<feature type="transmembrane region" description="Helical" evidence="5">
    <location>
        <begin position="73"/>
        <end position="92"/>
    </location>
</feature>
<reference evidence="7" key="1">
    <citation type="submission" date="2019-02" db="EMBL/GenBank/DDBJ databases">
        <authorList>
            <person name="Li S.-H."/>
        </authorList>
    </citation>
    <scope>NUCLEOTIDE SEQUENCE</scope>
    <source>
        <strain evidence="7">IMCC11814</strain>
    </source>
</reference>
<keyword evidence="8" id="KW-1185">Reference proteome</keyword>
<evidence type="ECO:0000259" key="6">
    <source>
        <dbReference type="Pfam" id="PF04138"/>
    </source>
</evidence>
<comment type="subcellular location">
    <subcellularLocation>
        <location evidence="1">Membrane</location>
        <topology evidence="1">Multi-pass membrane protein</topology>
    </subcellularLocation>
</comment>
<name>A0ABT3T3H4_9GAMM</name>